<feature type="region of interest" description="Disordered" evidence="9">
    <location>
        <begin position="500"/>
        <end position="530"/>
    </location>
</feature>
<reference evidence="10 11" key="1">
    <citation type="journal article" date="2015" name="BMC Genomics">
        <title>Gene expression during zombie ant biting behavior reflects the complexity underlying fungal parasitic behavioral manipulation.</title>
        <authorList>
            <person name="de Bekker C."/>
            <person name="Ohm R.A."/>
            <person name="Loreto R.G."/>
            <person name="Sebastian A."/>
            <person name="Albert I."/>
            <person name="Merrow M."/>
            <person name="Brachmann A."/>
            <person name="Hughes D.P."/>
        </authorList>
    </citation>
    <scope>NUCLEOTIDE SEQUENCE [LARGE SCALE GENOMIC DNA]</scope>
    <source>
        <strain evidence="10 11">SC16a</strain>
    </source>
</reference>
<feature type="region of interest" description="Disordered" evidence="9">
    <location>
        <begin position="144"/>
        <end position="173"/>
    </location>
</feature>
<dbReference type="GO" id="GO:0005730">
    <property type="term" value="C:nucleolus"/>
    <property type="evidence" value="ECO:0007669"/>
    <property type="project" value="UniProtKB-SubCell"/>
</dbReference>
<feature type="compositionally biased region" description="Basic and acidic residues" evidence="9">
    <location>
        <begin position="234"/>
        <end position="272"/>
    </location>
</feature>
<evidence type="ECO:0000256" key="3">
    <source>
        <dbReference type="ARBA" id="ARBA00022552"/>
    </source>
</evidence>
<dbReference type="Pfam" id="PF05148">
    <property type="entry name" value="Methyltransf_8"/>
    <property type="match status" value="1"/>
</dbReference>
<dbReference type="SUPFAM" id="SSF53335">
    <property type="entry name" value="S-adenosyl-L-methionine-dependent methyltransferases"/>
    <property type="match status" value="1"/>
</dbReference>
<dbReference type="STRING" id="268505.A0A2A9P6Z1"/>
<comment type="caution">
    <text evidence="10">The sequence shown here is derived from an EMBL/GenBank/DDBJ whole genome shotgun (WGS) entry which is preliminary data.</text>
</comment>
<evidence type="ECO:0000256" key="8">
    <source>
        <dbReference type="ARBA" id="ARBA00076672"/>
    </source>
</evidence>
<evidence type="ECO:0000256" key="7">
    <source>
        <dbReference type="ARBA" id="ARBA00023242"/>
    </source>
</evidence>
<feature type="region of interest" description="Disordered" evidence="9">
    <location>
        <begin position="7"/>
        <end position="35"/>
    </location>
</feature>
<dbReference type="Proteomes" id="UP000037136">
    <property type="component" value="Unassembled WGS sequence"/>
</dbReference>
<evidence type="ECO:0000313" key="10">
    <source>
        <dbReference type="EMBL" id="PFH56630.1"/>
    </source>
</evidence>
<dbReference type="AlphaFoldDB" id="A0A2A9P6Z1"/>
<name>A0A2A9P6Z1_OPHUN</name>
<feature type="region of interest" description="Disordered" evidence="9">
    <location>
        <begin position="190"/>
        <end position="298"/>
    </location>
</feature>
<dbReference type="Gene3D" id="3.40.50.150">
    <property type="entry name" value="Vaccinia Virus protein VP39"/>
    <property type="match status" value="1"/>
</dbReference>
<dbReference type="PANTHER" id="PTHR12787">
    <property type="entry name" value="RIBOSOMAL RNA-PROCESSING PROTEIN 8"/>
    <property type="match status" value="1"/>
</dbReference>
<dbReference type="PANTHER" id="PTHR12787:SF0">
    <property type="entry name" value="RIBOSOMAL RNA-PROCESSING PROTEIN 8"/>
    <property type="match status" value="1"/>
</dbReference>
<sequence>MWHLHLLRRSHSGEKLPDASGHVRPARSDGSLPMERPLMVERVRSARQADRSVEWRHFERVCGEMQSLAIVRLVTRSIHDRLQLQLLSTCAFSVLVRTGRENRCGTTASPRRLFAWQPENSSAPSVELQHDMFAVPGWSVPADSLKTEKAPAGGGTDAARCKKRKRAGTSTSEPVTAANVVDLYEAVVEGKKRKDKKTLKRDQPSKRSETAPTTSKGSKAGKADVKRDAKARHPRSEAEGDTKQKKDVGKQKQKEKPKRKSQDAAPHDDAESKAPAPESRSQAPALAPASAKTTKLTPLQASMKEKLVSARFRHLNETLYTRPSDEAFRLFDESPEMFDDYHQGFRRQVKVWPENPVDSFLQDIRSRARAKTPSIGRARPGNPPAKRSGDPLPRTAGTCTIADLGCGDARLAESLQAEKLKLRLKLLSYDLCSSSSLVTRADIAHLPLEDGSVNVAIFCLALMGTNWIDFIEEAYRILHWKGELWVAEIKSRFGPVRRAHNPVHHSVGNNRKRPAAAKAARGAEQDADDAQDLAVQVDGADDRSHRTDVSAFVEVLRHRGFVLRGEPNEAVDLSNRMFVKMHFVKAAAPTRGKGAKAQEAAVKATKDAVAKRWLGDGQGDNAEDANEAAILKPCVYKTR</sequence>
<comment type="similarity">
    <text evidence="2">Belongs to the methyltransferase superfamily. RRP8 family.</text>
</comment>
<evidence type="ECO:0000313" key="11">
    <source>
        <dbReference type="Proteomes" id="UP000037136"/>
    </source>
</evidence>
<evidence type="ECO:0000256" key="6">
    <source>
        <dbReference type="ARBA" id="ARBA00022691"/>
    </source>
</evidence>
<evidence type="ECO:0000256" key="4">
    <source>
        <dbReference type="ARBA" id="ARBA00022603"/>
    </source>
</evidence>
<dbReference type="GO" id="GO:0042273">
    <property type="term" value="P:ribosomal large subunit biogenesis"/>
    <property type="evidence" value="ECO:0007669"/>
    <property type="project" value="TreeGrafter"/>
</dbReference>
<keyword evidence="5" id="KW-0808">Transferase</keyword>
<keyword evidence="11" id="KW-1185">Reference proteome</keyword>
<dbReference type="FunFam" id="1.10.10.2150:FF:000001">
    <property type="entry name" value="Ribosomal RNA-processing protein 8"/>
    <property type="match status" value="1"/>
</dbReference>
<evidence type="ECO:0000256" key="5">
    <source>
        <dbReference type="ARBA" id="ARBA00022679"/>
    </source>
</evidence>
<keyword evidence="4" id="KW-0489">Methyltransferase</keyword>
<keyword evidence="6" id="KW-0949">S-adenosyl-L-methionine</keyword>
<protein>
    <recommendedName>
        <fullName evidence="8">Ribosomal RNA-processing protein 8</fullName>
    </recommendedName>
</protein>
<dbReference type="InterPro" id="IPR007823">
    <property type="entry name" value="RRP8"/>
</dbReference>
<evidence type="ECO:0000256" key="9">
    <source>
        <dbReference type="SAM" id="MobiDB-lite"/>
    </source>
</evidence>
<dbReference type="GO" id="GO:0016433">
    <property type="term" value="F:rRNA (adenine) methyltransferase activity"/>
    <property type="evidence" value="ECO:0007669"/>
    <property type="project" value="TreeGrafter"/>
</dbReference>
<evidence type="ECO:0000256" key="1">
    <source>
        <dbReference type="ARBA" id="ARBA00004604"/>
    </source>
</evidence>
<reference evidence="10 11" key="2">
    <citation type="journal article" date="2017" name="Sci. Rep.">
        <title>Ant-infecting Ophiocordyceps genomes reveal a high diversity of potential behavioral manipulation genes and a possible major role for enterotoxins.</title>
        <authorList>
            <person name="de Bekker C."/>
            <person name="Ohm R.A."/>
            <person name="Evans H.C."/>
            <person name="Brachmann A."/>
            <person name="Hughes D.P."/>
        </authorList>
    </citation>
    <scope>NUCLEOTIDE SEQUENCE [LARGE SCALE GENOMIC DNA]</scope>
    <source>
        <strain evidence="10 11">SC16a</strain>
    </source>
</reference>
<keyword evidence="3" id="KW-0698">rRNA processing</keyword>
<accession>A0A2A9P6Z1</accession>
<evidence type="ECO:0000256" key="2">
    <source>
        <dbReference type="ARBA" id="ARBA00006301"/>
    </source>
</evidence>
<organism evidence="10 11">
    <name type="scientific">Ophiocordyceps unilateralis</name>
    <name type="common">Zombie-ant fungus</name>
    <name type="synonym">Torrubia unilateralis</name>
    <dbReference type="NCBI Taxonomy" id="268505"/>
    <lineage>
        <taxon>Eukaryota</taxon>
        <taxon>Fungi</taxon>
        <taxon>Dikarya</taxon>
        <taxon>Ascomycota</taxon>
        <taxon>Pezizomycotina</taxon>
        <taxon>Sordariomycetes</taxon>
        <taxon>Hypocreomycetidae</taxon>
        <taxon>Hypocreales</taxon>
        <taxon>Ophiocordycipitaceae</taxon>
        <taxon>Ophiocordyceps</taxon>
    </lineage>
</organism>
<comment type="subcellular location">
    <subcellularLocation>
        <location evidence="1">Nucleus</location>
        <location evidence="1">Nucleolus</location>
    </subcellularLocation>
</comment>
<dbReference type="InterPro" id="IPR029063">
    <property type="entry name" value="SAM-dependent_MTases_sf"/>
</dbReference>
<gene>
    <name evidence="10" type="ORF">XA68_16210</name>
</gene>
<feature type="region of interest" description="Disordered" evidence="9">
    <location>
        <begin position="368"/>
        <end position="393"/>
    </location>
</feature>
<dbReference type="OrthoDB" id="10258825at2759"/>
<dbReference type="EMBL" id="LAZP02000539">
    <property type="protein sequence ID" value="PFH56630.1"/>
    <property type="molecule type" value="Genomic_DNA"/>
</dbReference>
<dbReference type="InterPro" id="IPR042036">
    <property type="entry name" value="RRP8_N"/>
</dbReference>
<dbReference type="Gene3D" id="1.10.10.2150">
    <property type="entry name" value="Ribosomal RNA-processing protein 8, N-terminal domain"/>
    <property type="match status" value="1"/>
</dbReference>
<feature type="compositionally biased region" description="Basic and acidic residues" evidence="9">
    <location>
        <begin position="200"/>
        <end position="209"/>
    </location>
</feature>
<keyword evidence="7" id="KW-0539">Nucleus</keyword>
<proteinExistence type="inferred from homology"/>